<proteinExistence type="predicted"/>
<name>A0A8X6P3Y9_NEPPI</name>
<keyword evidence="2" id="KW-1185">Reference proteome</keyword>
<protein>
    <submittedName>
        <fullName evidence="1">Uncharacterized protein</fullName>
    </submittedName>
</protein>
<dbReference type="Proteomes" id="UP000887013">
    <property type="component" value="Unassembled WGS sequence"/>
</dbReference>
<evidence type="ECO:0000313" key="2">
    <source>
        <dbReference type="Proteomes" id="UP000887013"/>
    </source>
</evidence>
<gene>
    <name evidence="1" type="ORF">NPIL_258681</name>
</gene>
<reference evidence="1" key="1">
    <citation type="submission" date="2020-08" db="EMBL/GenBank/DDBJ databases">
        <title>Multicomponent nature underlies the extraordinary mechanical properties of spider dragline silk.</title>
        <authorList>
            <person name="Kono N."/>
            <person name="Nakamura H."/>
            <person name="Mori M."/>
            <person name="Yoshida Y."/>
            <person name="Ohtoshi R."/>
            <person name="Malay A.D."/>
            <person name="Moran D.A.P."/>
            <person name="Tomita M."/>
            <person name="Numata K."/>
            <person name="Arakawa K."/>
        </authorList>
    </citation>
    <scope>NUCLEOTIDE SEQUENCE</scope>
</reference>
<evidence type="ECO:0000313" key="1">
    <source>
        <dbReference type="EMBL" id="GFT49041.1"/>
    </source>
</evidence>
<accession>A0A8X6P3Y9</accession>
<comment type="caution">
    <text evidence="1">The sequence shown here is derived from an EMBL/GenBank/DDBJ whole genome shotgun (WGS) entry which is preliminary data.</text>
</comment>
<dbReference type="EMBL" id="BMAW01111661">
    <property type="protein sequence ID" value="GFT49041.1"/>
    <property type="molecule type" value="Genomic_DNA"/>
</dbReference>
<dbReference type="AlphaFoldDB" id="A0A8X6P3Y9"/>
<dbReference type="OrthoDB" id="6439474at2759"/>
<organism evidence="1 2">
    <name type="scientific">Nephila pilipes</name>
    <name type="common">Giant wood spider</name>
    <name type="synonym">Nephila maculata</name>
    <dbReference type="NCBI Taxonomy" id="299642"/>
    <lineage>
        <taxon>Eukaryota</taxon>
        <taxon>Metazoa</taxon>
        <taxon>Ecdysozoa</taxon>
        <taxon>Arthropoda</taxon>
        <taxon>Chelicerata</taxon>
        <taxon>Arachnida</taxon>
        <taxon>Araneae</taxon>
        <taxon>Araneomorphae</taxon>
        <taxon>Entelegynae</taxon>
        <taxon>Araneoidea</taxon>
        <taxon>Nephilidae</taxon>
        <taxon>Nephila</taxon>
    </lineage>
</organism>
<sequence length="311" mass="36295">MESSMDEYESDVNSTDLAKRFQTLHVGDNLPGISLHIENPALFFTEKQDSIGIRKIDDINYFYSRIGRYLLLQTVIASDVPQPIQTFVETMECQENFSVYKMICVLSKLFDDDFQKMLNANEEKLSGTEIECAEFFLSRCVMLCGEPSYSSFMLVATFLSYLVLDFFNECGCFRILHITEFCFDILYRRIFQSLFQSQEDCRNLLLFCDKFNLQMEPVPKLSALLNTFEGFNWMHYVIDSSNATCSSFCLTASEKEVFKKFYSIESKLPISGNLEEYLFENIERDPDDVFHRVKSCGSKCYNYLVYVTLYW</sequence>